<name>A0A8S5Q5S2_9CAUD</name>
<protein>
    <submittedName>
        <fullName evidence="1">Uncharacterized protein</fullName>
    </submittedName>
</protein>
<proteinExistence type="predicted"/>
<organism evidence="1">
    <name type="scientific">Myoviridae sp. ctAca11</name>
    <dbReference type="NCBI Taxonomy" id="2825043"/>
    <lineage>
        <taxon>Viruses</taxon>
        <taxon>Duplodnaviria</taxon>
        <taxon>Heunggongvirae</taxon>
        <taxon>Uroviricota</taxon>
        <taxon>Caudoviricetes</taxon>
    </lineage>
</organism>
<dbReference type="EMBL" id="BK015590">
    <property type="protein sequence ID" value="DAE14663.1"/>
    <property type="molecule type" value="Genomic_DNA"/>
</dbReference>
<evidence type="ECO:0000313" key="1">
    <source>
        <dbReference type="EMBL" id="DAE14663.1"/>
    </source>
</evidence>
<reference evidence="1" key="1">
    <citation type="journal article" date="2021" name="Proc. Natl. Acad. Sci. U.S.A.">
        <title>A Catalog of Tens of Thousands of Viruses from Human Metagenomes Reveals Hidden Associations with Chronic Diseases.</title>
        <authorList>
            <person name="Tisza M.J."/>
            <person name="Buck C.B."/>
        </authorList>
    </citation>
    <scope>NUCLEOTIDE SEQUENCE</scope>
    <source>
        <strain evidence="1">CtAca11</strain>
    </source>
</reference>
<accession>A0A8S5Q5S2</accession>
<sequence>METLIRFIAEYIREHEAEYEEWKKEQEEK</sequence>